<dbReference type="EMBL" id="UFWD01000003">
    <property type="protein sequence ID" value="SUY83570.1"/>
    <property type="molecule type" value="Genomic_DNA"/>
</dbReference>
<gene>
    <name evidence="1" type="ORF">NCTC13307_04699</name>
</gene>
<name>A0A381KP57_CLODI</name>
<protein>
    <submittedName>
        <fullName evidence="1">Uncharacterized protein</fullName>
    </submittedName>
</protein>
<dbReference type="RefSeq" id="WP_011861732.1">
    <property type="nucleotide sequence ID" value="NZ_BINC01000025.1"/>
</dbReference>
<dbReference type="KEGG" id="pdf:CD630DERM_28900"/>
<evidence type="ECO:0000313" key="1">
    <source>
        <dbReference type="EMBL" id="SUY83570.1"/>
    </source>
</evidence>
<dbReference type="AlphaFoldDB" id="A0A381KP57"/>
<organism evidence="1">
    <name type="scientific">Clostridioides difficile</name>
    <name type="common">Peptoclostridium difficile</name>
    <dbReference type="NCBI Taxonomy" id="1496"/>
    <lineage>
        <taxon>Bacteria</taxon>
        <taxon>Bacillati</taxon>
        <taxon>Bacillota</taxon>
        <taxon>Clostridia</taxon>
        <taxon>Peptostreptococcales</taxon>
        <taxon>Peptostreptococcaceae</taxon>
        <taxon>Clostridioides</taxon>
    </lineage>
</organism>
<sequence>MRLKFKSKESTSREKHQSAESLAKFMLNNKSFLGITLSILDEWKNNIDSSKIEDIVKNNFRFEESIIKDKNYKEFIKLLNSFYNGTEDELNGRRGRFLELIWDVVGTYNGKEFTQKIDEAIVLENEVKISEKDIDIVYIGEIKDKGIANFIEMHECKASANTTLRTPLKPKHRGKLELMQSVIEISETEEIKCDGLIITFNANKRRLERKLKSYGFEYFKIIPRAEIEERVFDK</sequence>
<proteinExistence type="predicted"/>
<reference evidence="1" key="1">
    <citation type="submission" date="2018-06" db="EMBL/GenBank/DDBJ databases">
        <authorList>
            <consortium name="Pathogen Informatics"/>
            <person name="Doyle S."/>
        </authorList>
    </citation>
    <scope>NUCLEOTIDE SEQUENCE</scope>
    <source>
        <strain evidence="1">NCTC13307</strain>
    </source>
</reference>
<accession>A0A381KP57</accession>